<dbReference type="EC" id="3.6.4.13" evidence="7"/>
<feature type="chain" id="PRO_5042130793" description="ATP-dependent RNA helicase" evidence="9">
    <location>
        <begin position="19"/>
        <end position="625"/>
    </location>
</feature>
<feature type="domain" description="Helicase C-terminal" evidence="11">
    <location>
        <begin position="453"/>
        <end position="625"/>
    </location>
</feature>
<evidence type="ECO:0000313" key="13">
    <source>
        <dbReference type="EMBL" id="CAJ1962703.1"/>
    </source>
</evidence>
<protein>
    <recommendedName>
        <fullName evidence="7">ATP-dependent RNA helicase</fullName>
        <ecNumber evidence="7">3.6.4.13</ecNumber>
    </recommendedName>
</protein>
<dbReference type="InterPro" id="IPR014014">
    <property type="entry name" value="RNA_helicase_DEAD_Q_motif"/>
</dbReference>
<comment type="similarity">
    <text evidence="7">Belongs to the DEAD box helicase family.</text>
</comment>
<proteinExistence type="inferred from homology"/>
<evidence type="ECO:0000256" key="5">
    <source>
        <dbReference type="ARBA" id="ARBA00022884"/>
    </source>
</evidence>
<evidence type="ECO:0000256" key="6">
    <source>
        <dbReference type="PROSITE-ProRule" id="PRU00552"/>
    </source>
</evidence>
<evidence type="ECO:0000313" key="14">
    <source>
        <dbReference type="Proteomes" id="UP001295423"/>
    </source>
</evidence>
<dbReference type="GO" id="GO:0005524">
    <property type="term" value="F:ATP binding"/>
    <property type="evidence" value="ECO:0007669"/>
    <property type="project" value="UniProtKB-UniRule"/>
</dbReference>
<dbReference type="SMART" id="SM00487">
    <property type="entry name" value="DEXDc"/>
    <property type="match status" value="1"/>
</dbReference>
<dbReference type="InterPro" id="IPR001650">
    <property type="entry name" value="Helicase_C-like"/>
</dbReference>
<evidence type="ECO:0000256" key="9">
    <source>
        <dbReference type="SAM" id="SignalP"/>
    </source>
</evidence>
<dbReference type="SUPFAM" id="SSF52540">
    <property type="entry name" value="P-loop containing nucleoside triphosphate hydrolases"/>
    <property type="match status" value="2"/>
</dbReference>
<evidence type="ECO:0000256" key="3">
    <source>
        <dbReference type="ARBA" id="ARBA00022806"/>
    </source>
</evidence>
<dbReference type="EMBL" id="CAKOGP040002114">
    <property type="protein sequence ID" value="CAJ1962703.1"/>
    <property type="molecule type" value="Genomic_DNA"/>
</dbReference>
<accession>A0AAD2G4K2</accession>
<dbReference type="GO" id="GO:0003724">
    <property type="term" value="F:RNA helicase activity"/>
    <property type="evidence" value="ECO:0007669"/>
    <property type="project" value="UniProtKB-EC"/>
</dbReference>
<keyword evidence="9" id="KW-0732">Signal</keyword>
<dbReference type="AlphaFoldDB" id="A0AAD2G4K2"/>
<feature type="compositionally biased region" description="Basic and acidic residues" evidence="8">
    <location>
        <begin position="271"/>
        <end position="291"/>
    </location>
</feature>
<evidence type="ECO:0000256" key="7">
    <source>
        <dbReference type="RuleBase" id="RU365068"/>
    </source>
</evidence>
<keyword evidence="3 7" id="KW-0347">Helicase</keyword>
<dbReference type="PANTHER" id="PTHR24031">
    <property type="entry name" value="RNA HELICASE"/>
    <property type="match status" value="1"/>
</dbReference>
<dbReference type="PROSITE" id="PS51192">
    <property type="entry name" value="HELICASE_ATP_BIND_1"/>
    <property type="match status" value="1"/>
</dbReference>
<feature type="domain" description="Helicase ATP-binding" evidence="10">
    <location>
        <begin position="188"/>
        <end position="403"/>
    </location>
</feature>
<comment type="catalytic activity">
    <reaction evidence="7">
        <text>ATP + H2O = ADP + phosphate + H(+)</text>
        <dbReference type="Rhea" id="RHEA:13065"/>
        <dbReference type="ChEBI" id="CHEBI:15377"/>
        <dbReference type="ChEBI" id="CHEBI:15378"/>
        <dbReference type="ChEBI" id="CHEBI:30616"/>
        <dbReference type="ChEBI" id="CHEBI:43474"/>
        <dbReference type="ChEBI" id="CHEBI:456216"/>
        <dbReference type="EC" id="3.6.4.13"/>
    </reaction>
</comment>
<dbReference type="Gene3D" id="3.40.50.300">
    <property type="entry name" value="P-loop containing nucleotide triphosphate hydrolases"/>
    <property type="match status" value="2"/>
</dbReference>
<dbReference type="GO" id="GO:0016787">
    <property type="term" value="F:hydrolase activity"/>
    <property type="evidence" value="ECO:0007669"/>
    <property type="project" value="UniProtKB-KW"/>
</dbReference>
<evidence type="ECO:0000259" key="10">
    <source>
        <dbReference type="PROSITE" id="PS51192"/>
    </source>
</evidence>
<evidence type="ECO:0000256" key="4">
    <source>
        <dbReference type="ARBA" id="ARBA00022840"/>
    </source>
</evidence>
<gene>
    <name evidence="13" type="ORF">CYCCA115_LOCUS19814</name>
</gene>
<organism evidence="13 14">
    <name type="scientific">Cylindrotheca closterium</name>
    <dbReference type="NCBI Taxonomy" id="2856"/>
    <lineage>
        <taxon>Eukaryota</taxon>
        <taxon>Sar</taxon>
        <taxon>Stramenopiles</taxon>
        <taxon>Ochrophyta</taxon>
        <taxon>Bacillariophyta</taxon>
        <taxon>Bacillariophyceae</taxon>
        <taxon>Bacillariophycidae</taxon>
        <taxon>Bacillariales</taxon>
        <taxon>Bacillariaceae</taxon>
        <taxon>Cylindrotheca</taxon>
    </lineage>
</organism>
<feature type="short sequence motif" description="Q motif" evidence="6">
    <location>
        <begin position="157"/>
        <end position="185"/>
    </location>
</feature>
<evidence type="ECO:0000256" key="8">
    <source>
        <dbReference type="SAM" id="MobiDB-lite"/>
    </source>
</evidence>
<dbReference type="InterPro" id="IPR027417">
    <property type="entry name" value="P-loop_NTPase"/>
</dbReference>
<keyword evidence="1 7" id="KW-0547">Nucleotide-binding</keyword>
<dbReference type="PROSITE" id="PS51195">
    <property type="entry name" value="Q_MOTIF"/>
    <property type="match status" value="1"/>
</dbReference>
<evidence type="ECO:0000259" key="12">
    <source>
        <dbReference type="PROSITE" id="PS51195"/>
    </source>
</evidence>
<feature type="signal peptide" evidence="9">
    <location>
        <begin position="1"/>
        <end position="18"/>
    </location>
</feature>
<feature type="domain" description="DEAD-box RNA helicase Q" evidence="12">
    <location>
        <begin position="157"/>
        <end position="185"/>
    </location>
</feature>
<evidence type="ECO:0000256" key="2">
    <source>
        <dbReference type="ARBA" id="ARBA00022801"/>
    </source>
</evidence>
<evidence type="ECO:0000256" key="1">
    <source>
        <dbReference type="ARBA" id="ARBA00022741"/>
    </source>
</evidence>
<keyword evidence="14" id="KW-1185">Reference proteome</keyword>
<feature type="region of interest" description="Disordered" evidence="8">
    <location>
        <begin position="263"/>
        <end position="291"/>
    </location>
</feature>
<keyword evidence="2 7" id="KW-0378">Hydrolase</keyword>
<evidence type="ECO:0000259" key="11">
    <source>
        <dbReference type="PROSITE" id="PS51194"/>
    </source>
</evidence>
<dbReference type="InterPro" id="IPR011545">
    <property type="entry name" value="DEAD/DEAH_box_helicase_dom"/>
</dbReference>
<dbReference type="PROSITE" id="PS51194">
    <property type="entry name" value="HELICASE_CTER"/>
    <property type="match status" value="1"/>
</dbReference>
<reference evidence="13" key="1">
    <citation type="submission" date="2023-08" db="EMBL/GenBank/DDBJ databases">
        <authorList>
            <person name="Audoor S."/>
            <person name="Bilcke G."/>
        </authorList>
    </citation>
    <scope>NUCLEOTIDE SEQUENCE</scope>
</reference>
<name>A0AAD2G4K2_9STRA</name>
<keyword evidence="4 7" id="KW-0067">ATP-binding</keyword>
<dbReference type="Pfam" id="PF00270">
    <property type="entry name" value="DEAD"/>
    <property type="match status" value="1"/>
</dbReference>
<sequence length="625" mass="67432">MILHSLLVCCLILPDARAFSLSALPRTVTSRTSTTSLASSDSAKAALERTASHLERLKSREDIVSSGNANTDHAFEALTREYLQRPANALKGELKKLRQPTKGGKPDLARRLAAYDIAKKTGVSPVGNDNSEVKDWNPAEERKKGDTVVGEALGPIDTFCGLKLSKAASEALGKANFRAPSPIQEAAIPAQVNGESIIVHAETGSGKTLAYLLPITEQLWKDHYAEDDDGYGFIMTPTRELAAQVAGIASVLAPPGTVRMVSHPTNLMTDGLKDRGERENGGRIDDGDGRTMPRLFIGSAKSIMGSLYGDGKMPAPPTTKPEAKYLLANTRWVVMDEVDRLLDTKRGRDPSTTRNKHEKPAAIVTSAVARLTFGRAQVVSVSATVGRTLKRELSRVLGLPPKEFPAVVRGNDSMQEEEFRKANTGGHLGRAVTIPETVKNYIVPVDSSSTGKVLTSAFFVLRELNKQQTRRILLVLTKGSGISTQNTLGALKHFQCKPEPRSLLDVLEADGTDRLIEVHREVSGATGVGEAKGVEKDQGYVLVTGEDSVRGLHLDGLDAVVVVGRAQGPDEYTHIAGRTGRAGRRGSVFNVVSGKEASAVKAWEKMLETEFLEIAIEDIPNQNRE</sequence>
<dbReference type="Proteomes" id="UP001295423">
    <property type="component" value="Unassembled WGS sequence"/>
</dbReference>
<comment type="caution">
    <text evidence="13">The sequence shown here is derived from an EMBL/GenBank/DDBJ whole genome shotgun (WGS) entry which is preliminary data.</text>
</comment>
<dbReference type="InterPro" id="IPR014001">
    <property type="entry name" value="Helicase_ATP-bd"/>
</dbReference>
<dbReference type="GO" id="GO:0003723">
    <property type="term" value="F:RNA binding"/>
    <property type="evidence" value="ECO:0007669"/>
    <property type="project" value="UniProtKB-UniRule"/>
</dbReference>
<keyword evidence="5 7" id="KW-0694">RNA-binding</keyword>
<comment type="function">
    <text evidence="7">RNA helicase.</text>
</comment>
<comment type="domain">
    <text evidence="7">The Q motif is unique to and characteristic of the DEAD box family of RNA helicases and controls ATP binding and hydrolysis.</text>
</comment>